<organism evidence="1 2">
    <name type="scientific">Roseovarius tolerans</name>
    <dbReference type="NCBI Taxonomy" id="74031"/>
    <lineage>
        <taxon>Bacteria</taxon>
        <taxon>Pseudomonadati</taxon>
        <taxon>Pseudomonadota</taxon>
        <taxon>Alphaproteobacteria</taxon>
        <taxon>Rhodobacterales</taxon>
        <taxon>Roseobacteraceae</taxon>
        <taxon>Roseovarius</taxon>
    </lineage>
</organism>
<dbReference type="Proteomes" id="UP000182160">
    <property type="component" value="Unassembled WGS sequence"/>
</dbReference>
<gene>
    <name evidence="1" type="ORF">SAMN04488077_110154</name>
</gene>
<evidence type="ECO:0000313" key="2">
    <source>
        <dbReference type="Proteomes" id="UP000182160"/>
    </source>
</evidence>
<sequence>MTKNTVIDFAKPSDFSPDPLTDLLRAGAQELLATAVRAEVSEFMGGHAHLLDDEGRQRLVRHGFLPEREVMTGIGKVAVQVPRVR</sequence>
<evidence type="ECO:0008006" key="3">
    <source>
        <dbReference type="Google" id="ProtNLM"/>
    </source>
</evidence>
<name>A0A1H8CYT8_9RHOB</name>
<protein>
    <recommendedName>
        <fullName evidence="3">Transposase, Mutator family</fullName>
    </recommendedName>
</protein>
<dbReference type="EMBL" id="FOBO01000010">
    <property type="protein sequence ID" value="SEN00150.1"/>
    <property type="molecule type" value="Genomic_DNA"/>
</dbReference>
<dbReference type="AlphaFoldDB" id="A0A1H8CYT8"/>
<proteinExistence type="predicted"/>
<feature type="non-terminal residue" evidence="1">
    <location>
        <position position="85"/>
    </location>
</feature>
<accession>A0A1H8CYT8</accession>
<evidence type="ECO:0000313" key="1">
    <source>
        <dbReference type="EMBL" id="SEN00150.1"/>
    </source>
</evidence>
<reference evidence="1 2" key="1">
    <citation type="submission" date="2016-10" db="EMBL/GenBank/DDBJ databases">
        <authorList>
            <person name="de Groot N.N."/>
        </authorList>
    </citation>
    <scope>NUCLEOTIDE SEQUENCE [LARGE SCALE GENOMIC DNA]</scope>
    <source>
        <strain evidence="1 2">DSM 11457</strain>
    </source>
</reference>